<dbReference type="InterPro" id="IPR036388">
    <property type="entry name" value="WH-like_DNA-bd_sf"/>
</dbReference>
<dbReference type="CDD" id="cd07377">
    <property type="entry name" value="WHTH_GntR"/>
    <property type="match status" value="1"/>
</dbReference>
<keyword evidence="1" id="KW-0805">Transcription regulation</keyword>
<dbReference type="SUPFAM" id="SSF46785">
    <property type="entry name" value="Winged helix' DNA-binding domain"/>
    <property type="match status" value="1"/>
</dbReference>
<sequence length="227" mass="26037">MRGIMISRAPALREQVYINIRNRIVNGDLEPGRVLVEVELADELQVSRTPVSNALIMLKERGLVEEEGSRLRVPILTLPDVTQLYWCRMAHDGLASRLAAQRITDIEILKLESCLLAWETPVQENDYSALWVNDLNFHQMIYQLADNKHLLRFSETTMELGAAYQRNTFRRMTDPNSGTERSRSDVRVEHKAIFEAIAAHRPDEAEEAARQHIRMVIAHLEQADVVL</sequence>
<dbReference type="AlphaFoldDB" id="A0A553UNH7"/>
<dbReference type="InterPro" id="IPR036390">
    <property type="entry name" value="WH_DNA-bd_sf"/>
</dbReference>
<dbReference type="PANTHER" id="PTHR43537">
    <property type="entry name" value="TRANSCRIPTIONAL REGULATOR, GNTR FAMILY"/>
    <property type="match status" value="1"/>
</dbReference>
<organism evidence="5 6">
    <name type="scientific">Deinococcus detaillensis</name>
    <dbReference type="NCBI Taxonomy" id="2592048"/>
    <lineage>
        <taxon>Bacteria</taxon>
        <taxon>Thermotogati</taxon>
        <taxon>Deinococcota</taxon>
        <taxon>Deinococci</taxon>
        <taxon>Deinococcales</taxon>
        <taxon>Deinococcaceae</taxon>
        <taxon>Deinococcus</taxon>
    </lineage>
</organism>
<accession>A0A553UNH7</accession>
<evidence type="ECO:0000313" key="5">
    <source>
        <dbReference type="EMBL" id="TSA81745.1"/>
    </source>
</evidence>
<dbReference type="SMART" id="SM00345">
    <property type="entry name" value="HTH_GNTR"/>
    <property type="match status" value="1"/>
</dbReference>
<evidence type="ECO:0000259" key="4">
    <source>
        <dbReference type="PROSITE" id="PS50949"/>
    </source>
</evidence>
<dbReference type="PANTHER" id="PTHR43537:SF24">
    <property type="entry name" value="GLUCONATE OPERON TRANSCRIPTIONAL REPRESSOR"/>
    <property type="match status" value="1"/>
</dbReference>
<dbReference type="Proteomes" id="UP000316092">
    <property type="component" value="Unassembled WGS sequence"/>
</dbReference>
<dbReference type="Pfam" id="PF07729">
    <property type="entry name" value="FCD"/>
    <property type="match status" value="1"/>
</dbReference>
<dbReference type="PROSITE" id="PS50949">
    <property type="entry name" value="HTH_GNTR"/>
    <property type="match status" value="1"/>
</dbReference>
<dbReference type="GO" id="GO:0003700">
    <property type="term" value="F:DNA-binding transcription factor activity"/>
    <property type="evidence" value="ECO:0007669"/>
    <property type="project" value="InterPro"/>
</dbReference>
<evidence type="ECO:0000256" key="3">
    <source>
        <dbReference type="ARBA" id="ARBA00023163"/>
    </source>
</evidence>
<dbReference type="Gene3D" id="1.10.10.10">
    <property type="entry name" value="Winged helix-like DNA-binding domain superfamily/Winged helix DNA-binding domain"/>
    <property type="match status" value="1"/>
</dbReference>
<comment type="caution">
    <text evidence="5">The sequence shown here is derived from an EMBL/GenBank/DDBJ whole genome shotgun (WGS) entry which is preliminary data.</text>
</comment>
<reference evidence="5 6" key="1">
    <citation type="submission" date="2019-07" db="EMBL/GenBank/DDBJ databases">
        <title>Deinococcus detaillus sp. nov., isolated from humus soil in Antarctica.</title>
        <authorList>
            <person name="Zhang K."/>
        </authorList>
    </citation>
    <scope>NUCLEOTIDE SEQUENCE [LARGE SCALE GENOMIC DNA]</scope>
    <source>
        <strain evidence="5 6">H1</strain>
    </source>
</reference>
<dbReference type="EMBL" id="VKDB01000021">
    <property type="protein sequence ID" value="TSA81745.1"/>
    <property type="molecule type" value="Genomic_DNA"/>
</dbReference>
<feature type="domain" description="HTH gntR-type" evidence="4">
    <location>
        <begin position="10"/>
        <end position="76"/>
    </location>
</feature>
<dbReference type="InterPro" id="IPR011711">
    <property type="entry name" value="GntR_C"/>
</dbReference>
<protein>
    <submittedName>
        <fullName evidence="5">GntR family transcriptional regulator</fullName>
    </submittedName>
</protein>
<proteinExistence type="predicted"/>
<keyword evidence="2" id="KW-0238">DNA-binding</keyword>
<keyword evidence="6" id="KW-1185">Reference proteome</keyword>
<evidence type="ECO:0000313" key="6">
    <source>
        <dbReference type="Proteomes" id="UP000316092"/>
    </source>
</evidence>
<dbReference type="OrthoDB" id="114741at2"/>
<keyword evidence="3" id="KW-0804">Transcription</keyword>
<dbReference type="InterPro" id="IPR008920">
    <property type="entry name" value="TF_FadR/GntR_C"/>
</dbReference>
<gene>
    <name evidence="5" type="ORF">FNU79_14945</name>
</gene>
<dbReference type="Pfam" id="PF00392">
    <property type="entry name" value="GntR"/>
    <property type="match status" value="1"/>
</dbReference>
<dbReference type="GO" id="GO:0003677">
    <property type="term" value="F:DNA binding"/>
    <property type="evidence" value="ECO:0007669"/>
    <property type="project" value="UniProtKB-KW"/>
</dbReference>
<dbReference type="InterPro" id="IPR000524">
    <property type="entry name" value="Tscrpt_reg_HTH_GntR"/>
</dbReference>
<dbReference type="SMART" id="SM00895">
    <property type="entry name" value="FCD"/>
    <property type="match status" value="1"/>
</dbReference>
<evidence type="ECO:0000256" key="2">
    <source>
        <dbReference type="ARBA" id="ARBA00023125"/>
    </source>
</evidence>
<name>A0A553UNH7_9DEIO</name>
<evidence type="ECO:0000256" key="1">
    <source>
        <dbReference type="ARBA" id="ARBA00023015"/>
    </source>
</evidence>
<dbReference type="Gene3D" id="1.20.120.530">
    <property type="entry name" value="GntR ligand-binding domain-like"/>
    <property type="match status" value="1"/>
</dbReference>
<dbReference type="SUPFAM" id="SSF48008">
    <property type="entry name" value="GntR ligand-binding domain-like"/>
    <property type="match status" value="1"/>
</dbReference>